<dbReference type="AlphaFoldDB" id="A0A4S9XD53"/>
<feature type="compositionally biased region" description="Polar residues" evidence="2">
    <location>
        <begin position="147"/>
        <end position="157"/>
    </location>
</feature>
<keyword evidence="1" id="KW-0175">Coiled coil</keyword>
<evidence type="ECO:0000313" key="4">
    <source>
        <dbReference type="Proteomes" id="UP000309734"/>
    </source>
</evidence>
<evidence type="ECO:0000256" key="2">
    <source>
        <dbReference type="SAM" id="MobiDB-lite"/>
    </source>
</evidence>
<feature type="compositionally biased region" description="Basic and acidic residues" evidence="2">
    <location>
        <begin position="1"/>
        <end position="11"/>
    </location>
</feature>
<evidence type="ECO:0000313" key="3">
    <source>
        <dbReference type="EMBL" id="THZ76900.1"/>
    </source>
</evidence>
<sequence length="315" mass="35243">MKDGSGLRRDGSSLSISSSMSSLALSQAETRNVRGSVASSIYDETETTKSTIPPLRIVKKVPVPQLPPFDLADETTSLTEVSLSKPQHRDLDNPTEANRSSTDSTRTVTQRTIEPSTSHFSWTTYAETERSVSPTTSYIEQIPDSRFSWTTASTARTYRQETPPSSPPRTYPSSIMSRRRPVPGKEAAPPKRHDSMGDVQDLPEAARDKALPQPPKTRHQGDHIDELMSRLESLELQKTNMQKLLKELAKVEMASPIDVSEKMRRENRKKMGEVHTRQDEVQKELFEVGRLLSRARAKAEEAGGSTGLWLRRVTD</sequence>
<reference evidence="3 4" key="1">
    <citation type="submission" date="2018-10" db="EMBL/GenBank/DDBJ databases">
        <title>Fifty Aureobasidium pullulans genomes reveal a recombining polyextremotolerant generalist.</title>
        <authorList>
            <person name="Gostincar C."/>
            <person name="Turk M."/>
            <person name="Zajc J."/>
            <person name="Gunde-Cimerman N."/>
        </authorList>
    </citation>
    <scope>NUCLEOTIDE SEQUENCE [LARGE SCALE GENOMIC DNA]</scope>
    <source>
        <strain evidence="3 4">EXF-3519</strain>
    </source>
</reference>
<feature type="compositionally biased region" description="Polar residues" evidence="2">
    <location>
        <begin position="74"/>
        <end position="85"/>
    </location>
</feature>
<dbReference type="PANTHER" id="PTHR42023">
    <property type="entry name" value="BHLH DOMAIN-CONTAINING PROTEIN"/>
    <property type="match status" value="1"/>
</dbReference>
<name>A0A4S9XD53_AURPU</name>
<feature type="coiled-coil region" evidence="1">
    <location>
        <begin position="224"/>
        <end position="254"/>
    </location>
</feature>
<organism evidence="3 4">
    <name type="scientific">Aureobasidium pullulans</name>
    <name type="common">Black yeast</name>
    <name type="synonym">Pullularia pullulans</name>
    <dbReference type="NCBI Taxonomy" id="5580"/>
    <lineage>
        <taxon>Eukaryota</taxon>
        <taxon>Fungi</taxon>
        <taxon>Dikarya</taxon>
        <taxon>Ascomycota</taxon>
        <taxon>Pezizomycotina</taxon>
        <taxon>Dothideomycetes</taxon>
        <taxon>Dothideomycetidae</taxon>
        <taxon>Dothideales</taxon>
        <taxon>Saccotheciaceae</taxon>
        <taxon>Aureobasidium</taxon>
    </lineage>
</organism>
<protein>
    <submittedName>
        <fullName evidence="3">Uncharacterized protein</fullName>
    </submittedName>
</protein>
<proteinExistence type="predicted"/>
<feature type="region of interest" description="Disordered" evidence="2">
    <location>
        <begin position="1"/>
        <end position="198"/>
    </location>
</feature>
<gene>
    <name evidence="3" type="ORF">D6C85_01980</name>
</gene>
<accession>A0A4S9XD53</accession>
<feature type="compositionally biased region" description="Low complexity" evidence="2">
    <location>
        <begin position="12"/>
        <end position="26"/>
    </location>
</feature>
<dbReference type="EMBL" id="QZBS01000033">
    <property type="protein sequence ID" value="THZ76900.1"/>
    <property type="molecule type" value="Genomic_DNA"/>
</dbReference>
<evidence type="ECO:0000256" key="1">
    <source>
        <dbReference type="SAM" id="Coils"/>
    </source>
</evidence>
<comment type="caution">
    <text evidence="3">The sequence shown here is derived from an EMBL/GenBank/DDBJ whole genome shotgun (WGS) entry which is preliminary data.</text>
</comment>
<feature type="compositionally biased region" description="Polar residues" evidence="2">
    <location>
        <begin position="95"/>
        <end position="139"/>
    </location>
</feature>
<dbReference type="PANTHER" id="PTHR42023:SF1">
    <property type="entry name" value="BHLH DOMAIN-CONTAINING PROTEIN"/>
    <property type="match status" value="1"/>
</dbReference>
<dbReference type="Proteomes" id="UP000309734">
    <property type="component" value="Unassembled WGS sequence"/>
</dbReference>